<dbReference type="STRING" id="1077974.GOEFS_108_00090"/>
<comment type="caution">
    <text evidence="2">The sequence shown here is derived from an EMBL/GenBank/DDBJ whole genome shotgun (WGS) entry which is preliminary data.</text>
</comment>
<feature type="compositionally biased region" description="Polar residues" evidence="1">
    <location>
        <begin position="1"/>
        <end position="12"/>
    </location>
</feature>
<proteinExistence type="predicted"/>
<dbReference type="EMBL" id="BAEH01000108">
    <property type="protein sequence ID" value="GAB20249.1"/>
    <property type="molecule type" value="Genomic_DNA"/>
</dbReference>
<name>H0R598_9ACTN</name>
<dbReference type="eggNOG" id="ENOG502ZG3N">
    <property type="taxonomic scope" value="Bacteria"/>
</dbReference>
<gene>
    <name evidence="2" type="ORF">GOEFS_108_00090</name>
</gene>
<organism evidence="2 3">
    <name type="scientific">Gordonia effusa NBRC 100432</name>
    <dbReference type="NCBI Taxonomy" id="1077974"/>
    <lineage>
        <taxon>Bacteria</taxon>
        <taxon>Bacillati</taxon>
        <taxon>Actinomycetota</taxon>
        <taxon>Actinomycetes</taxon>
        <taxon>Mycobacteriales</taxon>
        <taxon>Gordoniaceae</taxon>
        <taxon>Gordonia</taxon>
    </lineage>
</organism>
<dbReference type="AlphaFoldDB" id="H0R598"/>
<dbReference type="RefSeq" id="WP_007319584.1">
    <property type="nucleotide sequence ID" value="NZ_BAEH01000108.1"/>
</dbReference>
<feature type="region of interest" description="Disordered" evidence="1">
    <location>
        <begin position="1"/>
        <end position="82"/>
    </location>
</feature>
<accession>H0R598</accession>
<dbReference type="Proteomes" id="UP000035034">
    <property type="component" value="Unassembled WGS sequence"/>
</dbReference>
<evidence type="ECO:0000313" key="3">
    <source>
        <dbReference type="Proteomes" id="UP000035034"/>
    </source>
</evidence>
<reference evidence="2 3" key="1">
    <citation type="submission" date="2011-12" db="EMBL/GenBank/DDBJ databases">
        <title>Whole genome shotgun sequence of Gordonia effusa NBRC 100432.</title>
        <authorList>
            <person name="Yoshida I."/>
            <person name="Takarada H."/>
            <person name="Hosoyama A."/>
            <person name="Tsuchikane K."/>
            <person name="Katsumata H."/>
            <person name="Yamazaki S."/>
            <person name="Fujita N."/>
        </authorList>
    </citation>
    <scope>NUCLEOTIDE SEQUENCE [LARGE SCALE GENOMIC DNA]</scope>
    <source>
        <strain evidence="2 3">NBRC 100432</strain>
    </source>
</reference>
<evidence type="ECO:0000256" key="1">
    <source>
        <dbReference type="SAM" id="MobiDB-lite"/>
    </source>
</evidence>
<protein>
    <submittedName>
        <fullName evidence="2">Uncharacterized protein</fullName>
    </submittedName>
</protein>
<keyword evidence="3" id="KW-1185">Reference proteome</keyword>
<sequence>MSTTGIGAQSTRPTRRQAREEKTGLASMLSPGNEVANATNDAPAPREPQSSATQPQQPAPPKSAAPQLQSAANKPKKVAFSTQIEIDTELRLEWVIRNLGYKKTDITGAALHALFDSLKAPTADEIRSKQP</sequence>
<evidence type="ECO:0000313" key="2">
    <source>
        <dbReference type="EMBL" id="GAB20249.1"/>
    </source>
</evidence>